<evidence type="ECO:0000313" key="2">
    <source>
        <dbReference type="Proteomes" id="UP000798662"/>
    </source>
</evidence>
<keyword evidence="2" id="KW-1185">Reference proteome</keyword>
<name>A0ACC3BZN8_PYRYE</name>
<gene>
    <name evidence="1" type="ORF">I4F81_005932</name>
</gene>
<evidence type="ECO:0000313" key="1">
    <source>
        <dbReference type="EMBL" id="KAK1863377.1"/>
    </source>
</evidence>
<accession>A0ACC3BZN8</accession>
<reference evidence="1" key="1">
    <citation type="submission" date="2019-11" db="EMBL/GenBank/DDBJ databases">
        <title>Nori genome reveals adaptations in red seaweeds to the harsh intertidal environment.</title>
        <authorList>
            <person name="Wang D."/>
            <person name="Mao Y."/>
        </authorList>
    </citation>
    <scope>NUCLEOTIDE SEQUENCE</scope>
    <source>
        <tissue evidence="1">Gametophyte</tissue>
    </source>
</reference>
<sequence length="1020" mass="100499">MCARGGVWGAVCAVWRGCGGRAGGRHAAGCGWGIAVDVGGSQRGGAGADHRLAGSRGGGRSGPEGGAKVHEGDHDGRSAAGHWGGGGGGGGGGAWGDAVRGRDGGGGGGGDRPAAGEARTAKARLAVAYEAGGGLSVTVDEAAAVDAGTARRLLSERRLSLVLDLDHTLVHATDDPRAAADVAAVVGGAPPGGLDGGPDGGCGVDDVAAAGIHALCLVDANGHPSRPMHVKLRPGLAAFLAAARVAFELHIYTMGTRRYAAAVASLLDGGDGSLFRGRVTSREDFGEGALNRKNLRRVFPCDDSMVLIVDDRDDVWLAPPRSPGSDGGGGVEPMRNLVKARPYMFWNGFADVYSREEPAGGAAGKGGGEGGAAAPAGAPAGATSASAPGISATRPDSATAAVSVLVASDPKSASTSAGDAAAAAGSNAKAETTSGQGNMKVAANGEAKFRPGLDDMKVDATGEVKAYSGTGDMKVAASGEAKTSSDTGDMKVVATGGSKAAPENEERVVISDDAAGVAAPESTAAPLPPNTSAERERVLATWSRADAEDDDHLGKLLAVLMEAHRRFFVAADAAMPPLPTRSRPSSPAGTPSPSSPSESPPGVLRPGAAAPAPRAFKRPRRAPSPGLGRSIGGAALPPPAIKPAAALVSVPHPCSLSRPGSPGGVPGMPWRVPADVKDVLDTLRRETLRGVRLTMTGVYPSPLPSEGAGRGSGSRTPKLLSHAPIRERASAGERARHAAALAILARTQPLAAAAVRAGATVDATFSATATTHVVANPIRGRETDKSRRARALGGVFIVTTAWLRASLDNWARAPELPYALYPPPPGAPGGGPATAASGAGRGGAAAPAAVASAATTAGGGGDKSAPAGRRAPPSAADVAKYAATIRAARATRLADAAAREAAARSVRDGRAAVGGSAGAYRSASGRGGGHGGGARYGVPAGRDGAPGGGGSKRTYGAVGGGGPLSAAGRVPVTAAKPPTPDRRPSSSVGGSGGGGGGMSDLDDFAARLESELLADQSGGK</sequence>
<dbReference type="EMBL" id="CM020619">
    <property type="protein sequence ID" value="KAK1863377.1"/>
    <property type="molecule type" value="Genomic_DNA"/>
</dbReference>
<proteinExistence type="predicted"/>
<organism evidence="1 2">
    <name type="scientific">Pyropia yezoensis</name>
    <name type="common">Susabi-nori</name>
    <name type="synonym">Porphyra yezoensis</name>
    <dbReference type="NCBI Taxonomy" id="2788"/>
    <lineage>
        <taxon>Eukaryota</taxon>
        <taxon>Rhodophyta</taxon>
        <taxon>Bangiophyceae</taxon>
        <taxon>Bangiales</taxon>
        <taxon>Bangiaceae</taxon>
        <taxon>Pyropia</taxon>
    </lineage>
</organism>
<dbReference type="Proteomes" id="UP000798662">
    <property type="component" value="Chromosome 2"/>
</dbReference>
<protein>
    <submittedName>
        <fullName evidence="1">Uncharacterized protein</fullName>
    </submittedName>
</protein>
<comment type="caution">
    <text evidence="1">The sequence shown here is derived from an EMBL/GenBank/DDBJ whole genome shotgun (WGS) entry which is preliminary data.</text>
</comment>